<keyword evidence="5" id="KW-1185">Reference proteome</keyword>
<dbReference type="GO" id="GO:0019903">
    <property type="term" value="F:protein phosphatase binding"/>
    <property type="evidence" value="ECO:0007669"/>
    <property type="project" value="TreeGrafter"/>
</dbReference>
<feature type="domain" description="Myotubularin phosphatase" evidence="3">
    <location>
        <begin position="124"/>
        <end position="495"/>
    </location>
</feature>
<evidence type="ECO:0000313" key="5">
    <source>
        <dbReference type="Proteomes" id="UP000007879"/>
    </source>
</evidence>
<dbReference type="GO" id="GO:0046856">
    <property type="term" value="P:phosphatidylinositol dephosphorylation"/>
    <property type="evidence" value="ECO:0007669"/>
    <property type="project" value="TreeGrafter"/>
</dbReference>
<dbReference type="PROSITE" id="PS51339">
    <property type="entry name" value="PPASE_MYOTUBULARIN"/>
    <property type="match status" value="1"/>
</dbReference>
<dbReference type="Pfam" id="PF21098">
    <property type="entry name" value="PH-GRAM_MTMR6-like"/>
    <property type="match status" value="1"/>
</dbReference>
<dbReference type="Proteomes" id="UP000007879">
    <property type="component" value="Unassembled WGS sequence"/>
</dbReference>
<dbReference type="GO" id="GO:0106018">
    <property type="term" value="F:phosphatidylinositol-3,5-bisphosphate phosphatase activity"/>
    <property type="evidence" value="ECO:0007669"/>
    <property type="project" value="TreeGrafter"/>
</dbReference>
<dbReference type="eggNOG" id="KOG1089">
    <property type="taxonomic scope" value="Eukaryota"/>
</dbReference>
<gene>
    <name evidence="4" type="primary">100641296</name>
</gene>
<dbReference type="AlphaFoldDB" id="A0A1X7UZ17"/>
<dbReference type="GO" id="GO:0010507">
    <property type="term" value="P:negative regulation of autophagy"/>
    <property type="evidence" value="ECO:0007669"/>
    <property type="project" value="TreeGrafter"/>
</dbReference>
<evidence type="ECO:0000259" key="3">
    <source>
        <dbReference type="PROSITE" id="PS51339"/>
    </source>
</evidence>
<dbReference type="InterPro" id="IPR011993">
    <property type="entry name" value="PH-like_dom_sf"/>
</dbReference>
<dbReference type="GO" id="GO:0005737">
    <property type="term" value="C:cytoplasm"/>
    <property type="evidence" value="ECO:0007669"/>
    <property type="project" value="TreeGrafter"/>
</dbReference>
<dbReference type="OMA" id="EVKTKTH"/>
<dbReference type="GO" id="GO:0004438">
    <property type="term" value="F:phosphatidylinositol-3-phosphate phosphatase activity"/>
    <property type="evidence" value="ECO:0007669"/>
    <property type="project" value="TreeGrafter"/>
</dbReference>
<dbReference type="Pfam" id="PF06602">
    <property type="entry name" value="Myotub-related"/>
    <property type="match status" value="1"/>
</dbReference>
<proteinExistence type="inferred from homology"/>
<comment type="similarity">
    <text evidence="1">Belongs to the protein-tyrosine phosphatase family. Non-receptor class myotubularin subfamily.</text>
</comment>
<keyword evidence="2" id="KW-0175">Coiled coil</keyword>
<evidence type="ECO:0000256" key="2">
    <source>
        <dbReference type="SAM" id="Coils"/>
    </source>
</evidence>
<reference evidence="4" key="2">
    <citation type="submission" date="2017-05" db="UniProtKB">
        <authorList>
            <consortium name="EnsemblMetazoa"/>
        </authorList>
    </citation>
    <scope>IDENTIFICATION</scope>
</reference>
<feature type="coiled-coil region" evidence="2">
    <location>
        <begin position="512"/>
        <end position="539"/>
    </location>
</feature>
<sequence length="548" mass="62862">MDLMEKVKRPVVEKVCLVVNQGEVIEGALCVTAFHFVFSTRIKAQDEIMFLHTSILLLERQNPSTGTLINVTLKDFRRFSIDFPDVESCNDVFESLEMLSHPGRIDKLHPFFFRPRIPPSDIPPFSPENMTSLFTRYKCPPDDWRVSDCNRGYKLCSSHPEEVIIPAKINDQEIGAVASFRQHGKFPILSYYNSKQRSVILRCGEPLCGTTLKRCKEDIKLLNSCLKIGKGRIFDIRTQQAAQHHMSKGGGVEFPSNYSQWRVEYGSMESITNIQSSYLKLIDVCSDVNNSSWYGRLESSGWLTHVEQLLRAVKHVVHSVYQEGTSVVLHGTNGCDGTLQVSSLAILLMDPQARTIRGFLQLIEREWLQGGHPFSLRHNIVSAAPEKQKGPIFLLFLDAVWQIMRQYPLSFEFNELLLHILFVHSYSSSYGTFLYDNPAERDRHKLREKTESLWDYILLSPDVMSSIINPLYSKNSTLLVVSVHPCSIVFWKRLYLRTDLSPTLSLESHEVLLKLKAENEELKEKLIKIRKELDEVQSKGREYSSVWS</sequence>
<dbReference type="EnsemblMetazoa" id="Aqu2.1.32597_001">
    <property type="protein sequence ID" value="Aqu2.1.32597_001"/>
    <property type="gene ID" value="Aqu2.1.32597"/>
</dbReference>
<dbReference type="SUPFAM" id="SSF52799">
    <property type="entry name" value="(Phosphotyrosine protein) phosphatases II"/>
    <property type="match status" value="1"/>
</dbReference>
<dbReference type="Gene3D" id="2.30.29.30">
    <property type="entry name" value="Pleckstrin-homology domain (PH domain)/Phosphotyrosine-binding domain (PTB)"/>
    <property type="match status" value="1"/>
</dbReference>
<reference evidence="5" key="1">
    <citation type="journal article" date="2010" name="Nature">
        <title>The Amphimedon queenslandica genome and the evolution of animal complexity.</title>
        <authorList>
            <person name="Srivastava M."/>
            <person name="Simakov O."/>
            <person name="Chapman J."/>
            <person name="Fahey B."/>
            <person name="Gauthier M.E."/>
            <person name="Mitros T."/>
            <person name="Richards G.S."/>
            <person name="Conaco C."/>
            <person name="Dacre M."/>
            <person name="Hellsten U."/>
            <person name="Larroux C."/>
            <person name="Putnam N.H."/>
            <person name="Stanke M."/>
            <person name="Adamska M."/>
            <person name="Darling A."/>
            <person name="Degnan S.M."/>
            <person name="Oakley T.H."/>
            <person name="Plachetzki D.C."/>
            <person name="Zhai Y."/>
            <person name="Adamski M."/>
            <person name="Calcino A."/>
            <person name="Cummins S.F."/>
            <person name="Goodstein D.M."/>
            <person name="Harris C."/>
            <person name="Jackson D.J."/>
            <person name="Leys S.P."/>
            <person name="Shu S."/>
            <person name="Woodcroft B.J."/>
            <person name="Vervoort M."/>
            <person name="Kosik K.S."/>
            <person name="Manning G."/>
            <person name="Degnan B.M."/>
            <person name="Rokhsar D.S."/>
        </authorList>
    </citation>
    <scope>NUCLEOTIDE SEQUENCE [LARGE SCALE GENOMIC DNA]</scope>
</reference>
<protein>
    <recommendedName>
        <fullName evidence="3">Myotubularin phosphatase domain-containing protein</fullName>
    </recommendedName>
</protein>
<dbReference type="InterPro" id="IPR010569">
    <property type="entry name" value="Myotubularin-like_Pase_dom"/>
</dbReference>
<accession>A0A1X7UZ17</accession>
<dbReference type="InParanoid" id="A0A1X7UZ17"/>
<dbReference type="PANTHER" id="PTHR10807:SF73">
    <property type="entry name" value="LD06050P"/>
    <property type="match status" value="1"/>
</dbReference>
<dbReference type="SUPFAM" id="SSF50729">
    <property type="entry name" value="PH domain-like"/>
    <property type="match status" value="1"/>
</dbReference>
<evidence type="ECO:0000313" key="4">
    <source>
        <dbReference type="EnsemblMetazoa" id="Aqu2.1.32597_001"/>
    </source>
</evidence>
<dbReference type="InterPro" id="IPR048994">
    <property type="entry name" value="PH-GRAM_MTMR6-9"/>
</dbReference>
<organism evidence="4">
    <name type="scientific">Amphimedon queenslandica</name>
    <name type="common">Sponge</name>
    <dbReference type="NCBI Taxonomy" id="400682"/>
    <lineage>
        <taxon>Eukaryota</taxon>
        <taxon>Metazoa</taxon>
        <taxon>Porifera</taxon>
        <taxon>Demospongiae</taxon>
        <taxon>Heteroscleromorpha</taxon>
        <taxon>Haplosclerida</taxon>
        <taxon>Niphatidae</taxon>
        <taxon>Amphimedon</taxon>
    </lineage>
</organism>
<evidence type="ECO:0000256" key="1">
    <source>
        <dbReference type="ARBA" id="ARBA00007471"/>
    </source>
</evidence>
<dbReference type="OrthoDB" id="271628at2759"/>
<dbReference type="KEGG" id="aqu:100641296"/>
<dbReference type="InterPro" id="IPR030564">
    <property type="entry name" value="Myotubularin"/>
</dbReference>
<dbReference type="EnsemblMetazoa" id="XM_019996149.1">
    <property type="protein sequence ID" value="XP_019851708.1"/>
    <property type="gene ID" value="LOC100641296"/>
</dbReference>
<dbReference type="PANTHER" id="PTHR10807">
    <property type="entry name" value="MYOTUBULARIN-RELATED"/>
    <property type="match status" value="1"/>
</dbReference>
<name>A0A1X7UZ17_AMPQE</name>
<dbReference type="STRING" id="400682.A0A1X7UZ17"/>
<dbReference type="InterPro" id="IPR029021">
    <property type="entry name" value="Prot-tyrosine_phosphatase-like"/>
</dbReference>